<dbReference type="InterPro" id="IPR038080">
    <property type="entry name" value="KapB_sf"/>
</dbReference>
<organism evidence="1 2">
    <name type="scientific">Bacillus wiedmannii</name>
    <dbReference type="NCBI Taxonomy" id="1890302"/>
    <lineage>
        <taxon>Bacteria</taxon>
        <taxon>Bacillati</taxon>
        <taxon>Bacillota</taxon>
        <taxon>Bacilli</taxon>
        <taxon>Bacillales</taxon>
        <taxon>Bacillaceae</taxon>
        <taxon>Bacillus</taxon>
        <taxon>Bacillus cereus group</taxon>
    </lineage>
</organism>
<name>A0A0G8BV94_9BACI</name>
<reference evidence="1 2" key="1">
    <citation type="journal article" date="2015" name="Genome Announc.">
        <title>Next-Generation Whole-Genome Sequencing of Eight Strains of Bacillus cereus, Isolated from Food.</title>
        <authorList>
            <person name="Krawczyk A.O."/>
            <person name="de Jong A."/>
            <person name="Eijlander R.T."/>
            <person name="Berendsen E.M."/>
            <person name="Holsappel S."/>
            <person name="Wells-Bennik M.H."/>
            <person name="Kuipers O.P."/>
        </authorList>
    </citation>
    <scope>NUCLEOTIDE SEQUENCE [LARGE SCALE GENOMIC DNA]</scope>
    <source>
        <strain evidence="1 2">B4147</strain>
    </source>
</reference>
<proteinExistence type="predicted"/>
<gene>
    <name evidence="1" type="ORF">B4147_5247</name>
</gene>
<dbReference type="PATRIC" id="fig|1396.433.peg.5575"/>
<dbReference type="Pfam" id="PF08810">
    <property type="entry name" value="KapB"/>
    <property type="match status" value="1"/>
</dbReference>
<sequence>MRETFEIGEIVTGIYKTGKYIGEVTNSRPGSYVVKVLAVLKHPVQGDLHNVKQADVPFFHERRALAFREQTNIPEQMVKKYEGEIPEYTESLKLALETQMNSFSEDDSPFAVRSLETLEQLKKDYKLKKKQNDQITYCAIWSLLCTHFL</sequence>
<dbReference type="SMART" id="SM01298">
    <property type="entry name" value="KapB"/>
    <property type="match status" value="1"/>
</dbReference>
<dbReference type="AlphaFoldDB" id="A0A0G8BV94"/>
<evidence type="ECO:0008006" key="3">
    <source>
        <dbReference type="Google" id="ProtNLM"/>
    </source>
</evidence>
<dbReference type="EMBL" id="LCYN01000032">
    <property type="protein sequence ID" value="KKZ91435.1"/>
    <property type="molecule type" value="Genomic_DNA"/>
</dbReference>
<dbReference type="InterPro" id="IPR014916">
    <property type="entry name" value="KapB"/>
</dbReference>
<dbReference type="Gene3D" id="2.30.30.430">
    <property type="entry name" value="Kinase associated protein B domain"/>
    <property type="match status" value="1"/>
</dbReference>
<dbReference type="SUPFAM" id="SSF141251">
    <property type="entry name" value="Kinase-associated protein B-like"/>
    <property type="match status" value="1"/>
</dbReference>
<reference evidence="2" key="2">
    <citation type="submission" date="2015-04" db="EMBL/GenBank/DDBJ databases">
        <title>Draft Genome Sequences of Eight Spore-Forming Food Isolates of Bacillus cereus Genome sequencing.</title>
        <authorList>
            <person name="Krawcyk A.O."/>
            <person name="de Jong A."/>
            <person name="Eijlander R.T."/>
            <person name="Berendsen E.M."/>
            <person name="Holsappel S."/>
            <person name="Wells-Bennik M."/>
            <person name="Kuipers O.P."/>
        </authorList>
    </citation>
    <scope>NUCLEOTIDE SEQUENCE [LARGE SCALE GENOMIC DNA]</scope>
    <source>
        <strain evidence="2">B4147</strain>
    </source>
</reference>
<comment type="caution">
    <text evidence="1">The sequence shown here is derived from an EMBL/GenBank/DDBJ whole genome shotgun (WGS) entry which is preliminary data.</text>
</comment>
<dbReference type="Proteomes" id="UP000035350">
    <property type="component" value="Unassembled WGS sequence"/>
</dbReference>
<accession>A0A0G8BV94</accession>
<protein>
    <recommendedName>
        <fullName evidence="3">Kinase</fullName>
    </recommendedName>
</protein>
<dbReference type="RefSeq" id="WP_277814250.1">
    <property type="nucleotide sequence ID" value="NZ_LCYN01000032.1"/>
</dbReference>
<evidence type="ECO:0000313" key="2">
    <source>
        <dbReference type="Proteomes" id="UP000035350"/>
    </source>
</evidence>
<evidence type="ECO:0000313" key="1">
    <source>
        <dbReference type="EMBL" id="KKZ91435.1"/>
    </source>
</evidence>